<organism evidence="14">
    <name type="scientific">Anthurium amnicola</name>
    <dbReference type="NCBI Taxonomy" id="1678845"/>
    <lineage>
        <taxon>Eukaryota</taxon>
        <taxon>Viridiplantae</taxon>
        <taxon>Streptophyta</taxon>
        <taxon>Embryophyta</taxon>
        <taxon>Tracheophyta</taxon>
        <taxon>Spermatophyta</taxon>
        <taxon>Magnoliopsida</taxon>
        <taxon>Liliopsida</taxon>
        <taxon>Araceae</taxon>
        <taxon>Pothoideae</taxon>
        <taxon>Potheae</taxon>
        <taxon>Anthurium</taxon>
    </lineage>
</organism>
<evidence type="ECO:0000256" key="13">
    <source>
        <dbReference type="SAM" id="Phobius"/>
    </source>
</evidence>
<dbReference type="PANTHER" id="PTHR11157">
    <property type="entry name" value="FATTY ACID ACYL TRANSFERASE-RELATED"/>
    <property type="match status" value="1"/>
</dbReference>
<feature type="transmembrane region" description="Helical" evidence="13">
    <location>
        <begin position="110"/>
        <end position="131"/>
    </location>
</feature>
<keyword evidence="11" id="KW-0275">Fatty acid biosynthesis</keyword>
<keyword evidence="4" id="KW-0444">Lipid biosynthesis</keyword>
<evidence type="ECO:0000313" key="14">
    <source>
        <dbReference type="EMBL" id="JAT57212.1"/>
    </source>
</evidence>
<feature type="transmembrane region" description="Helical" evidence="13">
    <location>
        <begin position="182"/>
        <end position="201"/>
    </location>
</feature>
<keyword evidence="6 13" id="KW-0812">Transmembrane</keyword>
<reference evidence="14" key="1">
    <citation type="submission" date="2015-07" db="EMBL/GenBank/DDBJ databases">
        <title>Transcriptome Assembly of Anthurium amnicola.</title>
        <authorList>
            <person name="Suzuki J."/>
        </authorList>
    </citation>
    <scope>NUCLEOTIDE SEQUENCE</scope>
</reference>
<accession>A0A1D1YRH6</accession>
<keyword evidence="8 13" id="KW-1133">Transmembrane helix</keyword>
<feature type="transmembrane region" description="Helical" evidence="13">
    <location>
        <begin position="278"/>
        <end position="297"/>
    </location>
</feature>
<evidence type="ECO:0000256" key="2">
    <source>
        <dbReference type="ARBA" id="ARBA00007263"/>
    </source>
</evidence>
<keyword evidence="9" id="KW-0443">Lipid metabolism</keyword>
<feature type="transmembrane region" description="Helical" evidence="13">
    <location>
        <begin position="207"/>
        <end position="227"/>
    </location>
</feature>
<keyword evidence="7" id="KW-0276">Fatty acid metabolism</keyword>
<dbReference type="GO" id="GO:0009922">
    <property type="term" value="F:fatty acid elongase activity"/>
    <property type="evidence" value="ECO:0007669"/>
    <property type="project" value="UniProtKB-EC"/>
</dbReference>
<dbReference type="GO" id="GO:0019367">
    <property type="term" value="P:fatty acid elongation, saturated fatty acid"/>
    <property type="evidence" value="ECO:0007669"/>
    <property type="project" value="TreeGrafter"/>
</dbReference>
<dbReference type="GO" id="GO:0042761">
    <property type="term" value="P:very long-chain fatty acid biosynthetic process"/>
    <property type="evidence" value="ECO:0007669"/>
    <property type="project" value="TreeGrafter"/>
</dbReference>
<dbReference type="GO" id="GO:0030148">
    <property type="term" value="P:sphingolipid biosynthetic process"/>
    <property type="evidence" value="ECO:0007669"/>
    <property type="project" value="TreeGrafter"/>
</dbReference>
<keyword evidence="5" id="KW-0808">Transferase</keyword>
<dbReference type="AlphaFoldDB" id="A0A1D1YRH6"/>
<feature type="non-terminal residue" evidence="14">
    <location>
        <position position="1"/>
    </location>
</feature>
<evidence type="ECO:0000256" key="4">
    <source>
        <dbReference type="ARBA" id="ARBA00022516"/>
    </source>
</evidence>
<evidence type="ECO:0000256" key="9">
    <source>
        <dbReference type="ARBA" id="ARBA00023098"/>
    </source>
</evidence>
<evidence type="ECO:0000256" key="3">
    <source>
        <dbReference type="ARBA" id="ARBA00012307"/>
    </source>
</evidence>
<evidence type="ECO:0000256" key="6">
    <source>
        <dbReference type="ARBA" id="ARBA00022692"/>
    </source>
</evidence>
<feature type="transmembrane region" description="Helical" evidence="13">
    <location>
        <begin position="151"/>
        <end position="175"/>
    </location>
</feature>
<dbReference type="GO" id="GO:0034625">
    <property type="term" value="P:fatty acid elongation, monounsaturated fatty acid"/>
    <property type="evidence" value="ECO:0007669"/>
    <property type="project" value="TreeGrafter"/>
</dbReference>
<evidence type="ECO:0000256" key="1">
    <source>
        <dbReference type="ARBA" id="ARBA00004141"/>
    </source>
</evidence>
<feature type="transmembrane region" description="Helical" evidence="13">
    <location>
        <begin position="68"/>
        <end position="89"/>
    </location>
</feature>
<dbReference type="Pfam" id="PF01151">
    <property type="entry name" value="ELO"/>
    <property type="match status" value="1"/>
</dbReference>
<evidence type="ECO:0000256" key="11">
    <source>
        <dbReference type="ARBA" id="ARBA00023160"/>
    </source>
</evidence>
<dbReference type="EMBL" id="GDJX01010724">
    <property type="protein sequence ID" value="JAT57212.1"/>
    <property type="molecule type" value="Transcribed_RNA"/>
</dbReference>
<comment type="catalytic activity">
    <reaction evidence="12">
        <text>a very-long-chain acyl-CoA + malonyl-CoA + H(+) = a very-long-chain 3-oxoacyl-CoA + CO2 + CoA</text>
        <dbReference type="Rhea" id="RHEA:32727"/>
        <dbReference type="ChEBI" id="CHEBI:15378"/>
        <dbReference type="ChEBI" id="CHEBI:16526"/>
        <dbReference type="ChEBI" id="CHEBI:57287"/>
        <dbReference type="ChEBI" id="CHEBI:57384"/>
        <dbReference type="ChEBI" id="CHEBI:90725"/>
        <dbReference type="ChEBI" id="CHEBI:90736"/>
        <dbReference type="EC" id="2.3.1.199"/>
    </reaction>
</comment>
<evidence type="ECO:0000256" key="12">
    <source>
        <dbReference type="ARBA" id="ARBA00047375"/>
    </source>
</evidence>
<dbReference type="GO" id="GO:0034626">
    <property type="term" value="P:fatty acid elongation, polyunsaturated fatty acid"/>
    <property type="evidence" value="ECO:0007669"/>
    <property type="project" value="TreeGrafter"/>
</dbReference>
<evidence type="ECO:0000256" key="5">
    <source>
        <dbReference type="ARBA" id="ARBA00022679"/>
    </source>
</evidence>
<gene>
    <name evidence="14" type="primary">DDB_G0272012_2</name>
    <name evidence="14" type="ORF">g.27117</name>
</gene>
<sequence>TGPVWVPILSDSARPPSPCVHGPRDLRLRGGMAAARLWPVLRWWMVEHPGVASFEWDEGGTWGASRGFAAAAVLAYLALTLLLHALLLPHTRRSPHLRLFLRLVSPLHNALLLLLSLAMAAGCSLAAASQMPAPSWLFCFPRGATPARGPVFFWAYVFYLSKFYELADTLLILLAADRRRRLSLLHVYHHAAVVGVCRLWLTAPQSLMPVALVTNAAVHVVMYGYYLCSSVGWRWSPRWKRLVTDCQIVQFCFSFAVSLVFLWLHFSGPGGEGCSGFWAWVLNAVFNASLLALFLDFHKANYKSSKLKADEKTQ</sequence>
<comment type="similarity">
    <text evidence="2">Belongs to the ELO family.</text>
</comment>
<evidence type="ECO:0000256" key="10">
    <source>
        <dbReference type="ARBA" id="ARBA00023136"/>
    </source>
</evidence>
<protein>
    <recommendedName>
        <fullName evidence="3">very-long-chain 3-oxoacyl-CoA synthase</fullName>
        <ecNumber evidence="3">2.3.1.199</ecNumber>
    </recommendedName>
</protein>
<dbReference type="EC" id="2.3.1.199" evidence="3"/>
<dbReference type="PANTHER" id="PTHR11157:SF134">
    <property type="entry name" value="ELONGATION OF FATTY ACIDS PROTEIN 1-RELATED"/>
    <property type="match status" value="1"/>
</dbReference>
<dbReference type="InterPro" id="IPR002076">
    <property type="entry name" value="ELO_fam"/>
</dbReference>
<comment type="subcellular location">
    <subcellularLocation>
        <location evidence="1">Membrane</location>
        <topology evidence="1">Multi-pass membrane protein</topology>
    </subcellularLocation>
</comment>
<proteinExistence type="inferred from homology"/>
<keyword evidence="10 13" id="KW-0472">Membrane</keyword>
<dbReference type="GO" id="GO:0005789">
    <property type="term" value="C:endoplasmic reticulum membrane"/>
    <property type="evidence" value="ECO:0007669"/>
    <property type="project" value="TreeGrafter"/>
</dbReference>
<name>A0A1D1YRH6_9ARAE</name>
<feature type="transmembrane region" description="Helical" evidence="13">
    <location>
        <begin position="248"/>
        <end position="266"/>
    </location>
</feature>
<evidence type="ECO:0000256" key="8">
    <source>
        <dbReference type="ARBA" id="ARBA00022989"/>
    </source>
</evidence>
<evidence type="ECO:0000256" key="7">
    <source>
        <dbReference type="ARBA" id="ARBA00022832"/>
    </source>
</evidence>